<dbReference type="PANTHER" id="PTHR34448">
    <property type="entry name" value="AMINOPEPTIDASE"/>
    <property type="match status" value="1"/>
</dbReference>
<evidence type="ECO:0000313" key="3">
    <source>
        <dbReference type="Proteomes" id="UP000178943"/>
    </source>
</evidence>
<proteinExistence type="predicted"/>
<dbReference type="GO" id="GO:0004177">
    <property type="term" value="F:aminopeptidase activity"/>
    <property type="evidence" value="ECO:0007669"/>
    <property type="project" value="InterPro"/>
</dbReference>
<evidence type="ECO:0000313" key="2">
    <source>
        <dbReference type="EMBL" id="OGF58696.1"/>
    </source>
</evidence>
<name>A0A1F5V5K1_9BACT</name>
<comment type="caution">
    <text evidence="2">The sequence shown here is derived from an EMBL/GenBank/DDBJ whole genome shotgun (WGS) entry which is preliminary data.</text>
</comment>
<dbReference type="PANTHER" id="PTHR34448:SF1">
    <property type="entry name" value="BLL6088 PROTEIN"/>
    <property type="match status" value="1"/>
</dbReference>
<reference evidence="2 3" key="1">
    <citation type="journal article" date="2016" name="Nat. Commun.">
        <title>Thousands of microbial genomes shed light on interconnected biogeochemical processes in an aquifer system.</title>
        <authorList>
            <person name="Anantharaman K."/>
            <person name="Brown C.T."/>
            <person name="Hug L.A."/>
            <person name="Sharon I."/>
            <person name="Castelle C.J."/>
            <person name="Probst A.J."/>
            <person name="Thomas B.C."/>
            <person name="Singh A."/>
            <person name="Wilkins M.J."/>
            <person name="Karaoz U."/>
            <person name="Brodie E.L."/>
            <person name="Williams K.H."/>
            <person name="Hubbard S.S."/>
            <person name="Banfield J.F."/>
        </authorList>
    </citation>
    <scope>NUCLEOTIDE SEQUENCE [LARGE SCALE GENOMIC DNA]</scope>
</reference>
<gene>
    <name evidence="2" type="ORF">A2Y62_12935</name>
</gene>
<evidence type="ECO:0008006" key="4">
    <source>
        <dbReference type="Google" id="ProtNLM"/>
    </source>
</evidence>
<keyword evidence="1" id="KW-0479">Metal-binding</keyword>
<dbReference type="GO" id="GO:0046872">
    <property type="term" value="F:metal ion binding"/>
    <property type="evidence" value="ECO:0007669"/>
    <property type="project" value="UniProtKB-KW"/>
</dbReference>
<protein>
    <recommendedName>
        <fullName evidence="4">Aminopeptidase</fullName>
    </recommendedName>
</protein>
<dbReference type="Pfam" id="PF02073">
    <property type="entry name" value="Peptidase_M29"/>
    <property type="match status" value="1"/>
</dbReference>
<dbReference type="Proteomes" id="UP000178943">
    <property type="component" value="Unassembled WGS sequence"/>
</dbReference>
<accession>A0A1F5V5K1</accession>
<dbReference type="AlphaFoldDB" id="A0A1F5V5K1"/>
<dbReference type="EMBL" id="MFGW01000233">
    <property type="protein sequence ID" value="OGF58696.1"/>
    <property type="molecule type" value="Genomic_DNA"/>
</dbReference>
<sequence length="315" mass="35138">MKKNKLYSAAEKVVKSSLKISQDENFLLVTDEQKLEIAKALAYWAKQVGAETTTYLMTETLRPIQKETKIFVDMMKKATVTAYMLESRIEEKPFRGYMVKHGGANGRILMMPGITREMMERLINIDFEQMNNFTKKIIGILHDCGNISIENDKGTHLEFSLKGRKWENDNGDISTKGKHGNLPAGEAYTCPVEETFNGIAYISLIDDKLGPGMLEFKKGKLVKWKGKGIQSVIKNIGEDQTGYIIGEFGIGTNIKAKICPNMLEAEKAFGTIHIAIGDSYGLGNNASKHHYDSLVEKVTIKAGNTLLCKNGKFLI</sequence>
<dbReference type="InterPro" id="IPR052170">
    <property type="entry name" value="M29_Exopeptidase"/>
</dbReference>
<dbReference type="InterPro" id="IPR000787">
    <property type="entry name" value="Peptidase_M29"/>
</dbReference>
<dbReference type="STRING" id="1817863.A2Y62_12935"/>
<organism evidence="2 3">
    <name type="scientific">Candidatus Fischerbacteria bacterium RBG_13_37_8</name>
    <dbReference type="NCBI Taxonomy" id="1817863"/>
    <lineage>
        <taxon>Bacteria</taxon>
        <taxon>Candidatus Fischeribacteriota</taxon>
    </lineage>
</organism>
<dbReference type="SUPFAM" id="SSF144052">
    <property type="entry name" value="Thermophilic metalloprotease-like"/>
    <property type="match status" value="1"/>
</dbReference>
<evidence type="ECO:0000256" key="1">
    <source>
        <dbReference type="ARBA" id="ARBA00022723"/>
    </source>
</evidence>
<dbReference type="GO" id="GO:0006508">
    <property type="term" value="P:proteolysis"/>
    <property type="evidence" value="ECO:0007669"/>
    <property type="project" value="InterPro"/>
</dbReference>